<dbReference type="PANTHER" id="PTHR30146">
    <property type="entry name" value="LACI-RELATED TRANSCRIPTIONAL REPRESSOR"/>
    <property type="match status" value="1"/>
</dbReference>
<dbReference type="GO" id="GO:0000976">
    <property type="term" value="F:transcription cis-regulatory region binding"/>
    <property type="evidence" value="ECO:0007669"/>
    <property type="project" value="TreeGrafter"/>
</dbReference>
<dbReference type="SMART" id="SM00354">
    <property type="entry name" value="HTH_LACI"/>
    <property type="match status" value="1"/>
</dbReference>
<evidence type="ECO:0000256" key="1">
    <source>
        <dbReference type="ARBA" id="ARBA00022491"/>
    </source>
</evidence>
<dbReference type="PRINTS" id="PR00036">
    <property type="entry name" value="HTHLACI"/>
</dbReference>
<evidence type="ECO:0000256" key="4">
    <source>
        <dbReference type="ARBA" id="ARBA00023163"/>
    </source>
</evidence>
<dbReference type="AlphaFoldDB" id="A7B2I9"/>
<dbReference type="PROSITE" id="PS50943">
    <property type="entry name" value="HTH_CROC1"/>
    <property type="match status" value="1"/>
</dbReference>
<dbReference type="SUPFAM" id="SSF53822">
    <property type="entry name" value="Periplasmic binding protein-like I"/>
    <property type="match status" value="1"/>
</dbReference>
<keyword evidence="3" id="KW-0238">DNA-binding</keyword>
<feature type="domain" description="HTH cro/C1-type" evidence="6">
    <location>
        <begin position="20"/>
        <end position="67"/>
    </location>
</feature>
<dbReference type="eggNOG" id="COG1609">
    <property type="taxonomic scope" value="Bacteria"/>
</dbReference>
<dbReference type="SUPFAM" id="SSF47413">
    <property type="entry name" value="lambda repressor-like DNA-binding domains"/>
    <property type="match status" value="1"/>
</dbReference>
<evidence type="ECO:0000259" key="5">
    <source>
        <dbReference type="PROSITE" id="PS50932"/>
    </source>
</evidence>
<evidence type="ECO:0000313" key="7">
    <source>
        <dbReference type="EMBL" id="EDN77788.1"/>
    </source>
</evidence>
<keyword evidence="4" id="KW-0804">Transcription</keyword>
<dbReference type="Proteomes" id="UP000004410">
    <property type="component" value="Unassembled WGS sequence"/>
</dbReference>
<organism evidence="7 8">
    <name type="scientific">Mediterraneibacter gnavus (strain ATCC 29149 / DSM 114966 / JCM 6515 / VPI C7-9)</name>
    <name type="common">Ruminococcus gnavus</name>
    <dbReference type="NCBI Taxonomy" id="411470"/>
    <lineage>
        <taxon>Bacteria</taxon>
        <taxon>Bacillati</taxon>
        <taxon>Bacillota</taxon>
        <taxon>Clostridia</taxon>
        <taxon>Lachnospirales</taxon>
        <taxon>Lachnospiraceae</taxon>
        <taxon>Mediterraneibacter</taxon>
    </lineage>
</organism>
<dbReference type="InterPro" id="IPR028082">
    <property type="entry name" value="Peripla_BP_I"/>
</dbReference>
<reference evidence="7 8" key="1">
    <citation type="submission" date="2007-04" db="EMBL/GenBank/DDBJ databases">
        <authorList>
            <person name="Fulton L."/>
            <person name="Clifton S."/>
            <person name="Fulton B."/>
            <person name="Xu J."/>
            <person name="Minx P."/>
            <person name="Pepin K.H."/>
            <person name="Johnson M."/>
            <person name="Thiruvilangam P."/>
            <person name="Bhonagiri V."/>
            <person name="Nash W.E."/>
            <person name="Mardis E.R."/>
            <person name="Wilson R.K."/>
        </authorList>
    </citation>
    <scope>NUCLEOTIDE SEQUENCE [LARGE SCALE GENOMIC DNA]</scope>
    <source>
        <strain evidence="7 8">ATCC 29149</strain>
    </source>
</reference>
<dbReference type="PROSITE" id="PS50932">
    <property type="entry name" value="HTH_LACI_2"/>
    <property type="match status" value="1"/>
</dbReference>
<name>A7B2I9_MEDG7</name>
<evidence type="ECO:0000256" key="2">
    <source>
        <dbReference type="ARBA" id="ARBA00023015"/>
    </source>
</evidence>
<feature type="domain" description="HTH lacI-type" evidence="5">
    <location>
        <begin position="19"/>
        <end position="73"/>
    </location>
</feature>
<keyword evidence="1" id="KW-0678">Repressor</keyword>
<evidence type="ECO:0000256" key="3">
    <source>
        <dbReference type="ARBA" id="ARBA00023125"/>
    </source>
</evidence>
<dbReference type="Gene3D" id="3.40.50.2300">
    <property type="match status" value="2"/>
</dbReference>
<keyword evidence="2" id="KW-0805">Transcription regulation</keyword>
<dbReference type="InterPro" id="IPR010982">
    <property type="entry name" value="Lambda_DNA-bd_dom_sf"/>
</dbReference>
<gene>
    <name evidence="7" type="ORF">RUMGNA_01767</name>
</gene>
<dbReference type="Pfam" id="PF00356">
    <property type="entry name" value="LacI"/>
    <property type="match status" value="1"/>
</dbReference>
<evidence type="ECO:0000313" key="8">
    <source>
        <dbReference type="Proteomes" id="UP000004410"/>
    </source>
</evidence>
<dbReference type="Pfam" id="PF00532">
    <property type="entry name" value="Peripla_BP_1"/>
    <property type="match status" value="1"/>
</dbReference>
<accession>A7B2I9</accession>
<dbReference type="EMBL" id="AAYG02000013">
    <property type="protein sequence ID" value="EDN77788.1"/>
    <property type="molecule type" value="Genomic_DNA"/>
</dbReference>
<dbReference type="PANTHER" id="PTHR30146:SF95">
    <property type="entry name" value="RIBOSE OPERON REPRESSOR"/>
    <property type="match status" value="1"/>
</dbReference>
<dbReference type="CDD" id="cd06291">
    <property type="entry name" value="PBP1_Qymf-like"/>
    <property type="match status" value="1"/>
</dbReference>
<dbReference type="Gene3D" id="1.10.260.40">
    <property type="entry name" value="lambda repressor-like DNA-binding domains"/>
    <property type="match status" value="1"/>
</dbReference>
<reference evidence="7 8" key="2">
    <citation type="submission" date="2007-06" db="EMBL/GenBank/DDBJ databases">
        <title>Draft genome sequence of Ruminococcus gnavus (ATCC 29149).</title>
        <authorList>
            <person name="Sudarsanam P."/>
            <person name="Ley R."/>
            <person name="Guruge J."/>
            <person name="Turnbaugh P.J."/>
            <person name="Mahowald M."/>
            <person name="Liep D."/>
            <person name="Gordon J."/>
        </authorList>
    </citation>
    <scope>NUCLEOTIDE SEQUENCE [LARGE SCALE GENOMIC DNA]</scope>
    <source>
        <strain evidence="7 8">ATCC 29149</strain>
    </source>
</reference>
<dbReference type="GO" id="GO:0003700">
    <property type="term" value="F:DNA-binding transcription factor activity"/>
    <property type="evidence" value="ECO:0007669"/>
    <property type="project" value="TreeGrafter"/>
</dbReference>
<sequence length="348" mass="39188">MKRVSKSFTAAKERGHKMASIREVAKIAGVSPATVSRVMNGTANVDEEKKQRVLEAIQETGFKPNELARALFKKSSKIIGMIVPNIENPFFSEIAKAVEEEAFQNGYKMLLCNSANNPKKERMNIQMLVQMQADGIVIMTNSDRTGKKIAECGLPVVVMDRKLSEGREIAFIESDHYKGGKLAAEHLIECGCQHIVCLRGPMKFSSGQQRYQGYEDVCRKYGRKAVWIDCDYDYDAGLAAAEELIRRYPDTDGILASNDMAAMAVYKVLHQNGRRVPEDVQLVGFDNIEFSRRMTPELTTISQPIEEMGKLAVQMIIHHGEEISYQKENIFDVELIRRQTTKKKGEAE</sequence>
<comment type="caution">
    <text evidence="7">The sequence shown here is derived from an EMBL/GenBank/DDBJ whole genome shotgun (WGS) entry which is preliminary data.</text>
</comment>
<dbReference type="PROSITE" id="PS00356">
    <property type="entry name" value="HTH_LACI_1"/>
    <property type="match status" value="1"/>
</dbReference>
<dbReference type="InterPro" id="IPR000843">
    <property type="entry name" value="HTH_LacI"/>
</dbReference>
<protein>
    <submittedName>
        <fullName evidence="7">Sugar-binding domain protein</fullName>
    </submittedName>
</protein>
<dbReference type="InterPro" id="IPR001761">
    <property type="entry name" value="Peripla_BP/Lac1_sug-bd_dom"/>
</dbReference>
<dbReference type="CDD" id="cd01392">
    <property type="entry name" value="HTH_LacI"/>
    <property type="match status" value="1"/>
</dbReference>
<proteinExistence type="predicted"/>
<dbReference type="InterPro" id="IPR001387">
    <property type="entry name" value="Cro/C1-type_HTH"/>
</dbReference>
<dbReference type="PaxDb" id="411470-RUMGNA_01767"/>
<evidence type="ECO:0000259" key="6">
    <source>
        <dbReference type="PROSITE" id="PS50943"/>
    </source>
</evidence>